<dbReference type="InterPro" id="IPR011051">
    <property type="entry name" value="RmlC_Cupin_sf"/>
</dbReference>
<comment type="similarity">
    <text evidence="7">Belongs to the dTDP-4-dehydrorhamnose 3,5-epimerase family.</text>
</comment>
<sequence>MELEKTTLDGVVILTPRAFADDRGLFWESWNLRQFKALGISTTFVQDNQSVSHLPGTVRGLHYQAPPHAQAKLVRVLAGEILDVAVDFRKGSPTFGHWAGAVLSAENRCQLLIPAGFLHGFVTRAPDTAVAYKCSDFYAREAEGSVRFDDPDLGIDWGIDPKTAVLSDKDAAAPLLRETETPFAWEAPE</sequence>
<dbReference type="InterPro" id="IPR000888">
    <property type="entry name" value="RmlC-like"/>
</dbReference>
<proteinExistence type="inferred from homology"/>
<evidence type="ECO:0000256" key="7">
    <source>
        <dbReference type="RuleBase" id="RU364069"/>
    </source>
</evidence>
<evidence type="ECO:0000256" key="6">
    <source>
        <dbReference type="PIRSR" id="PIRSR600888-3"/>
    </source>
</evidence>
<feature type="site" description="Participates in a stacking interaction with the thymidine ring of dTDP-4-oxo-6-deoxyglucose" evidence="6">
    <location>
        <position position="138"/>
    </location>
</feature>
<evidence type="ECO:0000256" key="4">
    <source>
        <dbReference type="ARBA" id="ARBA00019595"/>
    </source>
</evidence>
<evidence type="ECO:0000256" key="1">
    <source>
        <dbReference type="ARBA" id="ARBA00001298"/>
    </source>
</evidence>
<comment type="subunit">
    <text evidence="7">Homodimer.</text>
</comment>
<dbReference type="EMBL" id="BMLF01000010">
    <property type="protein sequence ID" value="GGM17483.1"/>
    <property type="molecule type" value="Genomic_DNA"/>
</dbReference>
<evidence type="ECO:0000256" key="5">
    <source>
        <dbReference type="PIRSR" id="PIRSR600888-1"/>
    </source>
</evidence>
<dbReference type="InterPro" id="IPR014710">
    <property type="entry name" value="RmlC-like_jellyroll"/>
</dbReference>
<comment type="catalytic activity">
    <reaction evidence="1 7">
        <text>dTDP-4-dehydro-6-deoxy-alpha-D-glucose = dTDP-4-dehydro-beta-L-rhamnose</text>
        <dbReference type="Rhea" id="RHEA:16969"/>
        <dbReference type="ChEBI" id="CHEBI:57649"/>
        <dbReference type="ChEBI" id="CHEBI:62830"/>
        <dbReference type="EC" id="5.1.3.13"/>
    </reaction>
</comment>
<evidence type="ECO:0000256" key="2">
    <source>
        <dbReference type="ARBA" id="ARBA00001997"/>
    </source>
</evidence>
<reference evidence="8" key="2">
    <citation type="submission" date="2020-09" db="EMBL/GenBank/DDBJ databases">
        <authorList>
            <person name="Sun Q."/>
            <person name="Zhou Y."/>
        </authorList>
    </citation>
    <scope>NUCLEOTIDE SEQUENCE</scope>
    <source>
        <strain evidence="8">CGMCC 1.6293</strain>
    </source>
</reference>
<organism evidence="8 9">
    <name type="scientific">Pseudooceanicola nanhaiensis</name>
    <dbReference type="NCBI Taxonomy" id="375761"/>
    <lineage>
        <taxon>Bacteria</taxon>
        <taxon>Pseudomonadati</taxon>
        <taxon>Pseudomonadota</taxon>
        <taxon>Alphaproteobacteria</taxon>
        <taxon>Rhodobacterales</taxon>
        <taxon>Paracoccaceae</taxon>
        <taxon>Pseudooceanicola</taxon>
    </lineage>
</organism>
<keyword evidence="7" id="KW-0413">Isomerase</keyword>
<protein>
    <recommendedName>
        <fullName evidence="4 7">dTDP-4-dehydrorhamnose 3,5-epimerase</fullName>
        <ecNumber evidence="3 7">5.1.3.13</ecNumber>
    </recommendedName>
    <alternativeName>
        <fullName evidence="7">Thymidine diphospho-4-keto-rhamnose 3,5-epimerase</fullName>
    </alternativeName>
</protein>
<comment type="caution">
    <text evidence="8">The sequence shown here is derived from an EMBL/GenBank/DDBJ whole genome shotgun (WGS) entry which is preliminary data.</text>
</comment>
<dbReference type="Proteomes" id="UP000649829">
    <property type="component" value="Unassembled WGS sequence"/>
</dbReference>
<dbReference type="GO" id="GO:0005829">
    <property type="term" value="C:cytosol"/>
    <property type="evidence" value="ECO:0007669"/>
    <property type="project" value="TreeGrafter"/>
</dbReference>
<evidence type="ECO:0000313" key="9">
    <source>
        <dbReference type="Proteomes" id="UP000649829"/>
    </source>
</evidence>
<feature type="active site" description="Proton acceptor" evidence="5">
    <location>
        <position position="62"/>
    </location>
</feature>
<dbReference type="EC" id="5.1.3.13" evidence="3 7"/>
<keyword evidence="9" id="KW-1185">Reference proteome</keyword>
<dbReference type="RefSeq" id="WP_028284949.1">
    <property type="nucleotide sequence ID" value="NZ_BMLF01000010.1"/>
</dbReference>
<feature type="active site" description="Proton donor" evidence="5">
    <location>
        <position position="132"/>
    </location>
</feature>
<dbReference type="PANTHER" id="PTHR21047:SF2">
    <property type="entry name" value="THYMIDINE DIPHOSPHO-4-KETO-RHAMNOSE 3,5-EPIMERASE"/>
    <property type="match status" value="1"/>
</dbReference>
<evidence type="ECO:0000256" key="3">
    <source>
        <dbReference type="ARBA" id="ARBA00012098"/>
    </source>
</evidence>
<reference evidence="8" key="1">
    <citation type="journal article" date="2014" name="Int. J. Syst. Evol. Microbiol.">
        <title>Complete genome sequence of Corynebacterium casei LMG S-19264T (=DSM 44701T), isolated from a smear-ripened cheese.</title>
        <authorList>
            <consortium name="US DOE Joint Genome Institute (JGI-PGF)"/>
            <person name="Walter F."/>
            <person name="Albersmeier A."/>
            <person name="Kalinowski J."/>
            <person name="Ruckert C."/>
        </authorList>
    </citation>
    <scope>NUCLEOTIDE SEQUENCE</scope>
    <source>
        <strain evidence="8">CGMCC 1.6293</strain>
    </source>
</reference>
<name>A0A917TC28_9RHOB</name>
<comment type="pathway">
    <text evidence="7">Carbohydrate biosynthesis; dTDP-L-rhamnose biosynthesis.</text>
</comment>
<dbReference type="CDD" id="cd00438">
    <property type="entry name" value="cupin_RmlC"/>
    <property type="match status" value="1"/>
</dbReference>
<dbReference type="GO" id="GO:0008830">
    <property type="term" value="F:dTDP-4-dehydrorhamnose 3,5-epimerase activity"/>
    <property type="evidence" value="ECO:0007669"/>
    <property type="project" value="UniProtKB-UniRule"/>
</dbReference>
<dbReference type="NCBIfam" id="TIGR01221">
    <property type="entry name" value="rmlC"/>
    <property type="match status" value="1"/>
</dbReference>
<dbReference type="PANTHER" id="PTHR21047">
    <property type="entry name" value="DTDP-6-DEOXY-D-GLUCOSE-3,5 EPIMERASE"/>
    <property type="match status" value="1"/>
</dbReference>
<comment type="function">
    <text evidence="2 7">Catalyzes the epimerization of the C3' and C5'positions of dTDP-6-deoxy-D-xylo-4-hexulose, forming dTDP-6-deoxy-L-lyxo-4-hexulose.</text>
</comment>
<dbReference type="GO" id="GO:0019305">
    <property type="term" value="P:dTDP-rhamnose biosynthetic process"/>
    <property type="evidence" value="ECO:0007669"/>
    <property type="project" value="UniProtKB-UniRule"/>
</dbReference>
<dbReference type="Pfam" id="PF00908">
    <property type="entry name" value="dTDP_sugar_isom"/>
    <property type="match status" value="1"/>
</dbReference>
<dbReference type="AlphaFoldDB" id="A0A917TC28"/>
<gene>
    <name evidence="8" type="primary">rfbC</name>
    <name evidence="8" type="ORF">GCM10011534_44360</name>
</gene>
<dbReference type="Gene3D" id="2.60.120.10">
    <property type="entry name" value="Jelly Rolls"/>
    <property type="match status" value="1"/>
</dbReference>
<dbReference type="SUPFAM" id="SSF51182">
    <property type="entry name" value="RmlC-like cupins"/>
    <property type="match status" value="1"/>
</dbReference>
<evidence type="ECO:0000313" key="8">
    <source>
        <dbReference type="EMBL" id="GGM17483.1"/>
    </source>
</evidence>
<dbReference type="GO" id="GO:0000271">
    <property type="term" value="P:polysaccharide biosynthetic process"/>
    <property type="evidence" value="ECO:0007669"/>
    <property type="project" value="TreeGrafter"/>
</dbReference>
<accession>A0A917TC28</accession>